<proteinExistence type="predicted"/>
<dbReference type="AlphaFoldDB" id="A0A915L452"/>
<name>A0A915L452_ROMCU</name>
<dbReference type="WBParaSite" id="nRc.2.0.1.t45865-RA">
    <property type="protein sequence ID" value="nRc.2.0.1.t45865-RA"/>
    <property type="gene ID" value="nRc.2.0.1.g45865"/>
</dbReference>
<evidence type="ECO:0000313" key="2">
    <source>
        <dbReference type="WBParaSite" id="nRc.2.0.1.t45865-RA"/>
    </source>
</evidence>
<dbReference type="Proteomes" id="UP000887565">
    <property type="component" value="Unplaced"/>
</dbReference>
<evidence type="ECO:0000313" key="1">
    <source>
        <dbReference type="Proteomes" id="UP000887565"/>
    </source>
</evidence>
<keyword evidence="1" id="KW-1185">Reference proteome</keyword>
<reference evidence="2" key="1">
    <citation type="submission" date="2022-11" db="UniProtKB">
        <authorList>
            <consortium name="WormBaseParasite"/>
        </authorList>
    </citation>
    <scope>IDENTIFICATION</scope>
</reference>
<organism evidence="1 2">
    <name type="scientific">Romanomermis culicivorax</name>
    <name type="common">Nematode worm</name>
    <dbReference type="NCBI Taxonomy" id="13658"/>
    <lineage>
        <taxon>Eukaryota</taxon>
        <taxon>Metazoa</taxon>
        <taxon>Ecdysozoa</taxon>
        <taxon>Nematoda</taxon>
        <taxon>Enoplea</taxon>
        <taxon>Dorylaimia</taxon>
        <taxon>Mermithida</taxon>
        <taxon>Mermithoidea</taxon>
        <taxon>Mermithidae</taxon>
        <taxon>Romanomermis</taxon>
    </lineage>
</organism>
<accession>A0A915L452</accession>
<protein>
    <submittedName>
        <fullName evidence="2">Uncharacterized protein</fullName>
    </submittedName>
</protein>
<sequence>MVKINCQINQSTRNHLQGQALLGLLVQHIICIYRKIAKQRTANVMIVVIWEILQSIVSDVKADTIKVTTWVTNTMEVLQLVINGATQQINFVQPIDLTRPAAAIQSVQTVDQGLLLKAYRIVMLSKLCRQLMNKAHERHPCIVKAKIKLDWRELKLFQRQCAVLMFWGVQFLKDKK</sequence>